<proteinExistence type="predicted"/>
<dbReference type="SUPFAM" id="SSF53098">
    <property type="entry name" value="Ribonuclease H-like"/>
    <property type="match status" value="1"/>
</dbReference>
<dbReference type="AlphaFoldDB" id="A0A1H8KYH6"/>
<accession>A0A1H8KYH6</accession>
<dbReference type="GO" id="GO:0015074">
    <property type="term" value="P:DNA integration"/>
    <property type="evidence" value="ECO:0007669"/>
    <property type="project" value="InterPro"/>
</dbReference>
<dbReference type="RefSeq" id="WP_143280607.1">
    <property type="nucleotide sequence ID" value="NZ_FOCW01000016.1"/>
</dbReference>
<dbReference type="Pfam" id="PF13683">
    <property type="entry name" value="rve_3"/>
    <property type="match status" value="1"/>
</dbReference>
<protein>
    <submittedName>
        <fullName evidence="2">Integrase core domain-containing protein</fullName>
    </submittedName>
</protein>
<evidence type="ECO:0000313" key="3">
    <source>
        <dbReference type="Proteomes" id="UP000199531"/>
    </source>
</evidence>
<dbReference type="STRING" id="1121117.SAMN02745977_02514"/>
<evidence type="ECO:0000313" key="2">
    <source>
        <dbReference type="EMBL" id="SEN97980.1"/>
    </source>
</evidence>
<organism evidence="2 3">
    <name type="scientific">Brachymonas denitrificans DSM 15123</name>
    <dbReference type="NCBI Taxonomy" id="1121117"/>
    <lineage>
        <taxon>Bacteria</taxon>
        <taxon>Pseudomonadati</taxon>
        <taxon>Pseudomonadota</taxon>
        <taxon>Betaproteobacteria</taxon>
        <taxon>Burkholderiales</taxon>
        <taxon>Comamonadaceae</taxon>
        <taxon>Brachymonas</taxon>
    </lineage>
</organism>
<sequence length="99" mass="11071">IRYTERLGLAGIQPSVGSKGDSYDNALAETINGLYKAELIHRRGPWKTREAVELATLQWVHWFNHVRLLTPIGGIPPAEAEANYWRQLADSNTLAEVST</sequence>
<feature type="domain" description="Integrase catalytic" evidence="1">
    <location>
        <begin position="11"/>
        <end position="77"/>
    </location>
</feature>
<keyword evidence="3" id="KW-1185">Reference proteome</keyword>
<reference evidence="2 3" key="1">
    <citation type="submission" date="2016-10" db="EMBL/GenBank/DDBJ databases">
        <authorList>
            <person name="de Groot N.N."/>
        </authorList>
    </citation>
    <scope>NUCLEOTIDE SEQUENCE [LARGE SCALE GENOMIC DNA]</scope>
    <source>
        <strain evidence="2 3">DSM 15123</strain>
    </source>
</reference>
<feature type="non-terminal residue" evidence="2">
    <location>
        <position position="1"/>
    </location>
</feature>
<dbReference type="InterPro" id="IPR012337">
    <property type="entry name" value="RNaseH-like_sf"/>
</dbReference>
<dbReference type="EMBL" id="FOCW01000016">
    <property type="protein sequence ID" value="SEN97980.1"/>
    <property type="molecule type" value="Genomic_DNA"/>
</dbReference>
<dbReference type="InterPro" id="IPR001584">
    <property type="entry name" value="Integrase_cat-core"/>
</dbReference>
<evidence type="ECO:0000259" key="1">
    <source>
        <dbReference type="Pfam" id="PF13683"/>
    </source>
</evidence>
<name>A0A1H8KYH6_9BURK</name>
<dbReference type="OrthoDB" id="5365969at2"/>
<dbReference type="Proteomes" id="UP000199531">
    <property type="component" value="Unassembled WGS sequence"/>
</dbReference>
<gene>
    <name evidence="2" type="ORF">SAMN02745977_02514</name>
</gene>